<name>T2M9J0_HYDVU</name>
<dbReference type="PROSITE" id="PS51192">
    <property type="entry name" value="HELICASE_ATP_BIND_1"/>
    <property type="match status" value="1"/>
</dbReference>
<evidence type="ECO:0000313" key="11">
    <source>
        <dbReference type="EMBL" id="CDG68731.1"/>
    </source>
</evidence>
<comment type="similarity">
    <text evidence="6">Belongs to the DEAD box helicase family.</text>
</comment>
<dbReference type="PANTHER" id="PTHR24031">
    <property type="entry name" value="RNA HELICASE"/>
    <property type="match status" value="1"/>
</dbReference>
<accession>T2M9J0</accession>
<dbReference type="InterPro" id="IPR011545">
    <property type="entry name" value="DEAD/DEAH_box_helicase_dom"/>
</dbReference>
<gene>
    <name evidence="11" type="primary">DDX51</name>
</gene>
<dbReference type="CDD" id="cd17956">
    <property type="entry name" value="DEADc_DDX51"/>
    <property type="match status" value="1"/>
</dbReference>
<comment type="function">
    <text evidence="7">RNA helicase.</text>
</comment>
<organism evidence="11">
    <name type="scientific">Hydra vulgaris</name>
    <name type="common">Hydra</name>
    <name type="synonym">Hydra attenuata</name>
    <dbReference type="NCBI Taxonomy" id="6087"/>
    <lineage>
        <taxon>Eukaryota</taxon>
        <taxon>Metazoa</taxon>
        <taxon>Cnidaria</taxon>
        <taxon>Hydrozoa</taxon>
        <taxon>Hydroidolina</taxon>
        <taxon>Anthoathecata</taxon>
        <taxon>Aplanulata</taxon>
        <taxon>Hydridae</taxon>
        <taxon>Hydra</taxon>
    </lineage>
</organism>
<evidence type="ECO:0000256" key="2">
    <source>
        <dbReference type="ARBA" id="ARBA00022801"/>
    </source>
</evidence>
<sequence length="662" mass="75340">MDLFKIKRYGAEENCSPDEQLAALKAKIEERRKRLSSVGNKQEKIKLKNKKENIEESKIQNVENKSNNPDNISLIKKKRKKRNSLEEEKILFSQKNDILKDNFMCGEDDGVQEETTPNLDSIQVDISSIEENDFVQLNEKNVTSIERNDEKKNPDPEHMGISDQSIFPVLGKQKHVKLVPLKRALPRWLAEPVSISANIDKENESIVDSLDYITKNTINNLKSSGIEHLFPVQTAVITYMHSQTKMLNFPPRDICVEAPTGSGKTLSYVLPVIESLTQYIVKELYCLVVLPSKDLAIQVKQVFSSYLKGTNIKVGLICGVKTLEKERSKLVCKGPQGYMNMVEILVATPGRLVDHLKTTSGFSLKHLRFLVIDEADRLLSQDYSGWLELVLESAQSLSYRKFPHPLTVRTFQKNIIPLQKLLFSATLTQNPEKLAPLRLYNPILFISKRDNEKTKKDGSTENKSEFRFIVPEQLVEKMVIVKEELKPLVIVHLMLKLKYKRILCFTKSIEATHRLHLLLQSIGGFTVAEFSSNLTETQRKGIIRDFKNGSIDALISSDAMARGMDIDNVNMVVNYDSPANSKTYVHRVGRTARAGNRGEALTILTKKKVYPFKKMSNDLSGGVLKMKIKDEELLIYEHQYEKALSSLQEKISSEKRVNLGRF</sequence>
<dbReference type="EC" id="3.6.4.13" evidence="7"/>
<dbReference type="SMART" id="SM00487">
    <property type="entry name" value="DEXDc"/>
    <property type="match status" value="1"/>
</dbReference>
<dbReference type="AlphaFoldDB" id="T2M9J0"/>
<dbReference type="GO" id="GO:0016787">
    <property type="term" value="F:hydrolase activity"/>
    <property type="evidence" value="ECO:0007669"/>
    <property type="project" value="UniProtKB-KW"/>
</dbReference>
<keyword evidence="3 6" id="KW-0347">Helicase</keyword>
<proteinExistence type="evidence at transcript level"/>
<comment type="domain">
    <text evidence="7">The Q motif is unique to and characteristic of the DEAD box family of RNA helicases and controls ATP binding and hydrolysis.</text>
</comment>
<dbReference type="Pfam" id="PF00270">
    <property type="entry name" value="DEAD"/>
    <property type="match status" value="1"/>
</dbReference>
<dbReference type="InterPro" id="IPR001650">
    <property type="entry name" value="Helicase_C-like"/>
</dbReference>
<dbReference type="GO" id="GO:0003723">
    <property type="term" value="F:RNA binding"/>
    <property type="evidence" value="ECO:0007669"/>
    <property type="project" value="UniProtKB-UniRule"/>
</dbReference>
<dbReference type="PROSITE" id="PS51194">
    <property type="entry name" value="HELICASE_CTER"/>
    <property type="match status" value="1"/>
</dbReference>
<evidence type="ECO:0000256" key="7">
    <source>
        <dbReference type="RuleBase" id="RU365068"/>
    </source>
</evidence>
<reference evidence="11" key="1">
    <citation type="journal article" date="2013" name="Genome Biol. Evol.">
        <title>Punctuated emergences of genetic and phenotypic innovations in eumetazoan, bilaterian, euteleostome, and hominidae ancestors.</title>
        <authorList>
            <person name="Wenger Y."/>
            <person name="Galliot B."/>
        </authorList>
    </citation>
    <scope>NUCLEOTIDE SEQUENCE</scope>
    <source>
        <tissue evidence="11">Whole animals</tissue>
    </source>
</reference>
<dbReference type="EMBL" id="HAAD01002499">
    <property type="protein sequence ID" value="CDG68731.1"/>
    <property type="molecule type" value="mRNA"/>
</dbReference>
<feature type="coiled-coil region" evidence="8">
    <location>
        <begin position="40"/>
        <end position="67"/>
    </location>
</feature>
<dbReference type="SUPFAM" id="SSF52540">
    <property type="entry name" value="P-loop containing nucleoside triphosphate hydrolases"/>
    <property type="match status" value="1"/>
</dbReference>
<evidence type="ECO:0000259" key="10">
    <source>
        <dbReference type="PROSITE" id="PS51194"/>
    </source>
</evidence>
<evidence type="ECO:0000256" key="1">
    <source>
        <dbReference type="ARBA" id="ARBA00022741"/>
    </source>
</evidence>
<dbReference type="GO" id="GO:0005524">
    <property type="term" value="F:ATP binding"/>
    <property type="evidence" value="ECO:0007669"/>
    <property type="project" value="UniProtKB-UniRule"/>
</dbReference>
<keyword evidence="2 6" id="KW-0378">Hydrolase</keyword>
<dbReference type="GO" id="GO:0003724">
    <property type="term" value="F:RNA helicase activity"/>
    <property type="evidence" value="ECO:0007669"/>
    <property type="project" value="UniProtKB-EC"/>
</dbReference>
<dbReference type="InterPro" id="IPR014001">
    <property type="entry name" value="Helicase_ATP-bd"/>
</dbReference>
<keyword evidence="5 7" id="KW-0694">RNA-binding</keyword>
<protein>
    <recommendedName>
        <fullName evidence="7">ATP-dependent RNA helicase</fullName>
        <ecNumber evidence="7">3.6.4.13</ecNumber>
    </recommendedName>
</protein>
<dbReference type="SMART" id="SM00490">
    <property type="entry name" value="HELICc"/>
    <property type="match status" value="1"/>
</dbReference>
<evidence type="ECO:0000256" key="4">
    <source>
        <dbReference type="ARBA" id="ARBA00022840"/>
    </source>
</evidence>
<feature type="domain" description="Helicase ATP-binding" evidence="9">
    <location>
        <begin position="245"/>
        <end position="445"/>
    </location>
</feature>
<evidence type="ECO:0000256" key="6">
    <source>
        <dbReference type="RuleBase" id="RU000492"/>
    </source>
</evidence>
<evidence type="ECO:0000256" key="8">
    <source>
        <dbReference type="SAM" id="Coils"/>
    </source>
</evidence>
<dbReference type="Gene3D" id="3.40.50.300">
    <property type="entry name" value="P-loop containing nucleotide triphosphate hydrolases"/>
    <property type="match status" value="2"/>
</dbReference>
<keyword evidence="8" id="KW-0175">Coiled coil</keyword>
<evidence type="ECO:0000259" key="9">
    <source>
        <dbReference type="PROSITE" id="PS51192"/>
    </source>
</evidence>
<evidence type="ECO:0000256" key="3">
    <source>
        <dbReference type="ARBA" id="ARBA00022806"/>
    </source>
</evidence>
<feature type="domain" description="Helicase C-terminal" evidence="10">
    <location>
        <begin position="473"/>
        <end position="634"/>
    </location>
</feature>
<dbReference type="PROSITE" id="PS00039">
    <property type="entry name" value="DEAD_ATP_HELICASE"/>
    <property type="match status" value="1"/>
</dbReference>
<comment type="catalytic activity">
    <reaction evidence="7">
        <text>ATP + H2O = ADP + phosphate + H(+)</text>
        <dbReference type="Rhea" id="RHEA:13065"/>
        <dbReference type="ChEBI" id="CHEBI:15377"/>
        <dbReference type="ChEBI" id="CHEBI:15378"/>
        <dbReference type="ChEBI" id="CHEBI:30616"/>
        <dbReference type="ChEBI" id="CHEBI:43474"/>
        <dbReference type="ChEBI" id="CHEBI:456216"/>
        <dbReference type="EC" id="3.6.4.13"/>
    </reaction>
</comment>
<dbReference type="CDD" id="cd18787">
    <property type="entry name" value="SF2_C_DEAD"/>
    <property type="match status" value="1"/>
</dbReference>
<dbReference type="Pfam" id="PF00271">
    <property type="entry name" value="Helicase_C"/>
    <property type="match status" value="1"/>
</dbReference>
<dbReference type="InterPro" id="IPR000629">
    <property type="entry name" value="RNA-helicase_DEAD-box_CS"/>
</dbReference>
<dbReference type="InterPro" id="IPR027417">
    <property type="entry name" value="P-loop_NTPase"/>
</dbReference>
<dbReference type="OrthoDB" id="3370at2759"/>
<keyword evidence="1 6" id="KW-0547">Nucleotide-binding</keyword>
<keyword evidence="4 6" id="KW-0067">ATP-binding</keyword>
<evidence type="ECO:0000256" key="5">
    <source>
        <dbReference type="ARBA" id="ARBA00022884"/>
    </source>
</evidence>